<sequence>MNNLFTLRQLFQLSGQAVASALNISPETLVAFERGDQMPTIAQWQQLSEFYSDQFHVDQSQADLVEPIHFRLSVDYLMNIGITLTDLTAMKWYFDNTRPELGSLAVTLFNVDTHAIERVTTELPDVLEDFAGYLLLNHDGSLNQFIDERNENHISDWRILLYKDTDKYVDITDIVSYFTDLPDFTRI</sequence>
<dbReference type="Pfam" id="PF01381">
    <property type="entry name" value="HTH_3"/>
    <property type="match status" value="1"/>
</dbReference>
<dbReference type="InterPro" id="IPR001387">
    <property type="entry name" value="Cro/C1-type_HTH"/>
</dbReference>
<evidence type="ECO:0000313" key="2">
    <source>
        <dbReference type="EMBL" id="KRN76823.1"/>
    </source>
</evidence>
<accession>A0A0R2JQQ6</accession>
<dbReference type="PATRIC" id="fig|1620.3.peg.336"/>
<dbReference type="OrthoDB" id="2141503at2"/>
<gene>
    <name evidence="2" type="ORF">IV67_GL000332</name>
</gene>
<dbReference type="GO" id="GO:0003677">
    <property type="term" value="F:DNA binding"/>
    <property type="evidence" value="ECO:0007669"/>
    <property type="project" value="InterPro"/>
</dbReference>
<protein>
    <recommendedName>
        <fullName evidence="1">HTH cro/C1-type domain-containing protein</fullName>
    </recommendedName>
</protein>
<dbReference type="EMBL" id="JQCD01000024">
    <property type="protein sequence ID" value="KRN76823.1"/>
    <property type="molecule type" value="Genomic_DNA"/>
</dbReference>
<dbReference type="RefSeq" id="WP_057787547.1">
    <property type="nucleotide sequence ID" value="NZ_JQCD01000024.1"/>
</dbReference>
<proteinExistence type="predicted"/>
<organism evidence="2 3">
    <name type="scientific">Weissella minor</name>
    <dbReference type="NCBI Taxonomy" id="1620"/>
    <lineage>
        <taxon>Bacteria</taxon>
        <taxon>Bacillati</taxon>
        <taxon>Bacillota</taxon>
        <taxon>Bacilli</taxon>
        <taxon>Lactobacillales</taxon>
        <taxon>Lactobacillaceae</taxon>
        <taxon>Weissella</taxon>
    </lineage>
</organism>
<dbReference type="InterPro" id="IPR010982">
    <property type="entry name" value="Lambda_DNA-bd_dom_sf"/>
</dbReference>
<dbReference type="CDD" id="cd00093">
    <property type="entry name" value="HTH_XRE"/>
    <property type="match status" value="1"/>
</dbReference>
<evidence type="ECO:0000313" key="3">
    <source>
        <dbReference type="Proteomes" id="UP000051673"/>
    </source>
</evidence>
<evidence type="ECO:0000259" key="1">
    <source>
        <dbReference type="Pfam" id="PF01381"/>
    </source>
</evidence>
<comment type="caution">
    <text evidence="2">The sequence shown here is derived from an EMBL/GenBank/DDBJ whole genome shotgun (WGS) entry which is preliminary data.</text>
</comment>
<reference evidence="2 3" key="1">
    <citation type="journal article" date="2015" name="Genome Announc.">
        <title>Expanding the biotechnology potential of lactobacilli through comparative genomics of 213 strains and associated genera.</title>
        <authorList>
            <person name="Sun Z."/>
            <person name="Harris H.M."/>
            <person name="McCann A."/>
            <person name="Guo C."/>
            <person name="Argimon S."/>
            <person name="Zhang W."/>
            <person name="Yang X."/>
            <person name="Jeffery I.B."/>
            <person name="Cooney J.C."/>
            <person name="Kagawa T.F."/>
            <person name="Liu W."/>
            <person name="Song Y."/>
            <person name="Salvetti E."/>
            <person name="Wrobel A."/>
            <person name="Rasinkangas P."/>
            <person name="Parkhill J."/>
            <person name="Rea M.C."/>
            <person name="O'Sullivan O."/>
            <person name="Ritari J."/>
            <person name="Douillard F.P."/>
            <person name="Paul Ross R."/>
            <person name="Yang R."/>
            <person name="Briner A.E."/>
            <person name="Felis G.E."/>
            <person name="de Vos W.M."/>
            <person name="Barrangou R."/>
            <person name="Klaenhammer T.R."/>
            <person name="Caufield P.W."/>
            <person name="Cui Y."/>
            <person name="Zhang H."/>
            <person name="O'Toole P.W."/>
        </authorList>
    </citation>
    <scope>NUCLEOTIDE SEQUENCE [LARGE SCALE GENOMIC DNA]</scope>
    <source>
        <strain evidence="2 3">DSM 20014</strain>
    </source>
</reference>
<keyword evidence="3" id="KW-1185">Reference proteome</keyword>
<dbReference type="STRING" id="1620.IV67_GL000332"/>
<dbReference type="Gene3D" id="1.10.260.40">
    <property type="entry name" value="lambda repressor-like DNA-binding domains"/>
    <property type="match status" value="1"/>
</dbReference>
<name>A0A0R2JQQ6_9LACO</name>
<feature type="domain" description="HTH cro/C1-type" evidence="1">
    <location>
        <begin position="7"/>
        <end position="51"/>
    </location>
</feature>
<dbReference type="Proteomes" id="UP000051673">
    <property type="component" value="Unassembled WGS sequence"/>
</dbReference>
<dbReference type="SUPFAM" id="SSF47413">
    <property type="entry name" value="lambda repressor-like DNA-binding domains"/>
    <property type="match status" value="1"/>
</dbReference>
<dbReference type="AlphaFoldDB" id="A0A0R2JQQ6"/>